<organism evidence="15 16">
    <name type="scientific">Photobacterium sanguinicancri</name>
    <dbReference type="NCBI Taxonomy" id="875932"/>
    <lineage>
        <taxon>Bacteria</taxon>
        <taxon>Pseudomonadati</taxon>
        <taxon>Pseudomonadota</taxon>
        <taxon>Gammaproteobacteria</taxon>
        <taxon>Vibrionales</taxon>
        <taxon>Vibrionaceae</taxon>
        <taxon>Photobacterium</taxon>
    </lineage>
</organism>
<evidence type="ECO:0000256" key="10">
    <source>
        <dbReference type="ARBA" id="ARBA00023163"/>
    </source>
</evidence>
<evidence type="ECO:0000256" key="7">
    <source>
        <dbReference type="ARBA" id="ARBA00023015"/>
    </source>
</evidence>
<gene>
    <name evidence="15" type="primary">cueR</name>
    <name evidence="15" type="ORF">Q4568_13185</name>
</gene>
<proteinExistence type="predicted"/>
<keyword evidence="5" id="KW-0479">Metal-binding</keyword>
<evidence type="ECO:0000256" key="3">
    <source>
        <dbReference type="ARBA" id="ARBA00017250"/>
    </source>
</evidence>
<feature type="coiled-coil region" evidence="13">
    <location>
        <begin position="81"/>
        <end position="111"/>
    </location>
</feature>
<evidence type="ECO:0000256" key="12">
    <source>
        <dbReference type="ARBA" id="ARBA00032335"/>
    </source>
</evidence>
<dbReference type="Pfam" id="PF00376">
    <property type="entry name" value="MerR"/>
    <property type="match status" value="1"/>
</dbReference>
<dbReference type="PROSITE" id="PS00552">
    <property type="entry name" value="HTH_MERR_1"/>
    <property type="match status" value="1"/>
</dbReference>
<dbReference type="InterPro" id="IPR047057">
    <property type="entry name" value="MerR_fam"/>
</dbReference>
<protein>
    <recommendedName>
        <fullName evidence="3">HTH-type transcriptional regulator CueR</fullName>
    </recommendedName>
    <alternativeName>
        <fullName evidence="12">Copper efflux regulator</fullName>
    </alternativeName>
    <alternativeName>
        <fullName evidence="11">Copper export regulator</fullName>
    </alternativeName>
</protein>
<keyword evidence="4" id="KW-0963">Cytoplasm</keyword>
<reference evidence="15" key="1">
    <citation type="submission" date="2023-07" db="EMBL/GenBank/DDBJ databases">
        <title>Genome content predicts the carbon catabolic preferences of heterotrophic bacteria.</title>
        <authorList>
            <person name="Gralka M."/>
        </authorList>
    </citation>
    <scope>NUCLEOTIDE SEQUENCE</scope>
    <source>
        <strain evidence="15">G2M05</strain>
    </source>
</reference>
<evidence type="ECO:0000256" key="4">
    <source>
        <dbReference type="ARBA" id="ARBA00022490"/>
    </source>
</evidence>
<dbReference type="AlphaFoldDB" id="A0AAW7Y653"/>
<dbReference type="Proteomes" id="UP001170624">
    <property type="component" value="Unassembled WGS sequence"/>
</dbReference>
<accession>A0AAW7Y653</accession>
<keyword evidence="9" id="KW-0010">Activator</keyword>
<dbReference type="PRINTS" id="PR00040">
    <property type="entry name" value="HTHMERR"/>
</dbReference>
<dbReference type="GO" id="GO:0005737">
    <property type="term" value="C:cytoplasm"/>
    <property type="evidence" value="ECO:0007669"/>
    <property type="project" value="UniProtKB-SubCell"/>
</dbReference>
<keyword evidence="10" id="KW-0804">Transcription</keyword>
<dbReference type="InterPro" id="IPR009061">
    <property type="entry name" value="DNA-bd_dom_put_sf"/>
</dbReference>
<dbReference type="Pfam" id="PF09278">
    <property type="entry name" value="MerR-DNA-bind"/>
    <property type="match status" value="1"/>
</dbReference>
<comment type="subunit">
    <text evidence="2">Homodimer.</text>
</comment>
<dbReference type="SUPFAM" id="SSF46955">
    <property type="entry name" value="Putative DNA-binding domain"/>
    <property type="match status" value="1"/>
</dbReference>
<comment type="caution">
    <text evidence="15">The sequence shown here is derived from an EMBL/GenBank/DDBJ whole genome shotgun (WGS) entry which is preliminary data.</text>
</comment>
<evidence type="ECO:0000259" key="14">
    <source>
        <dbReference type="PROSITE" id="PS50937"/>
    </source>
</evidence>
<evidence type="ECO:0000256" key="11">
    <source>
        <dbReference type="ARBA" id="ARBA00031472"/>
    </source>
</evidence>
<feature type="domain" description="HTH merR-type" evidence="14">
    <location>
        <begin position="1"/>
        <end position="69"/>
    </location>
</feature>
<dbReference type="GO" id="GO:0005507">
    <property type="term" value="F:copper ion binding"/>
    <property type="evidence" value="ECO:0007669"/>
    <property type="project" value="InterPro"/>
</dbReference>
<dbReference type="SMART" id="SM00422">
    <property type="entry name" value="HTH_MERR"/>
    <property type="match status" value="1"/>
</dbReference>
<dbReference type="InterPro" id="IPR011789">
    <property type="entry name" value="CueR"/>
</dbReference>
<dbReference type="PANTHER" id="PTHR30204:SF16">
    <property type="entry name" value="HTH-TYPE TRANSCRIPTIONAL REGULATOR CUER"/>
    <property type="match status" value="1"/>
</dbReference>
<dbReference type="EMBL" id="JAUOPU010000013">
    <property type="protein sequence ID" value="MDO6543495.1"/>
    <property type="molecule type" value="Genomic_DNA"/>
</dbReference>
<dbReference type="NCBIfam" id="TIGR02044">
    <property type="entry name" value="CueR"/>
    <property type="match status" value="1"/>
</dbReference>
<dbReference type="Gene3D" id="1.10.1660.10">
    <property type="match status" value="1"/>
</dbReference>
<keyword evidence="7" id="KW-0805">Transcription regulation</keyword>
<evidence type="ECO:0000256" key="13">
    <source>
        <dbReference type="SAM" id="Coils"/>
    </source>
</evidence>
<dbReference type="RefSeq" id="WP_062688057.1">
    <property type="nucleotide sequence ID" value="NZ_JAKJUC010000020.1"/>
</dbReference>
<dbReference type="InterPro" id="IPR000551">
    <property type="entry name" value="MerR-type_HTH_dom"/>
</dbReference>
<evidence type="ECO:0000256" key="6">
    <source>
        <dbReference type="ARBA" id="ARBA00023008"/>
    </source>
</evidence>
<evidence type="ECO:0000256" key="8">
    <source>
        <dbReference type="ARBA" id="ARBA00023125"/>
    </source>
</evidence>
<dbReference type="PROSITE" id="PS50937">
    <property type="entry name" value="HTH_MERR_2"/>
    <property type="match status" value="1"/>
</dbReference>
<keyword evidence="8" id="KW-0238">DNA-binding</keyword>
<dbReference type="PANTHER" id="PTHR30204">
    <property type="entry name" value="REDOX-CYCLING DRUG-SENSING TRANSCRIPTIONAL ACTIVATOR SOXR"/>
    <property type="match status" value="1"/>
</dbReference>
<evidence type="ECO:0000256" key="2">
    <source>
        <dbReference type="ARBA" id="ARBA00011738"/>
    </source>
</evidence>
<evidence type="ECO:0000313" key="15">
    <source>
        <dbReference type="EMBL" id="MDO6543495.1"/>
    </source>
</evidence>
<evidence type="ECO:0000256" key="9">
    <source>
        <dbReference type="ARBA" id="ARBA00023159"/>
    </source>
</evidence>
<keyword evidence="13" id="KW-0175">Coiled coil</keyword>
<dbReference type="InterPro" id="IPR015358">
    <property type="entry name" value="Tscrpt_reg_MerR_DNA-bd"/>
</dbReference>
<comment type="subcellular location">
    <subcellularLocation>
        <location evidence="1">Cytoplasm</location>
    </subcellularLocation>
</comment>
<evidence type="ECO:0000313" key="16">
    <source>
        <dbReference type="Proteomes" id="UP001170624"/>
    </source>
</evidence>
<dbReference type="GO" id="GO:0003677">
    <property type="term" value="F:DNA binding"/>
    <property type="evidence" value="ECO:0007669"/>
    <property type="project" value="UniProtKB-KW"/>
</dbReference>
<name>A0AAW7Y653_9GAMM</name>
<evidence type="ECO:0000256" key="5">
    <source>
        <dbReference type="ARBA" id="ARBA00022723"/>
    </source>
</evidence>
<dbReference type="GO" id="GO:0003700">
    <property type="term" value="F:DNA-binding transcription factor activity"/>
    <property type="evidence" value="ECO:0007669"/>
    <property type="project" value="InterPro"/>
</dbReference>
<keyword evidence="6" id="KW-0186">Copper</keyword>
<sequence length="143" mass="15933">MNISDIAKKTDLSTKTIRFYEDKGIISSPQRASNGYRRYNESHIAELNLIRRARLVGFTLDEAKALLGLSRDPERKSADVKEKALEKLVEIDHKIAELQQMKHTLETLTNQCPGNEGAVCPIIEGLQNPSFLSSSCCNAKEAS</sequence>
<evidence type="ECO:0000256" key="1">
    <source>
        <dbReference type="ARBA" id="ARBA00004496"/>
    </source>
</evidence>
<dbReference type="GO" id="GO:0045893">
    <property type="term" value="P:positive regulation of DNA-templated transcription"/>
    <property type="evidence" value="ECO:0007669"/>
    <property type="project" value="InterPro"/>
</dbReference>